<evidence type="ECO:0000313" key="1">
    <source>
        <dbReference type="EMBL" id="TCD60842.1"/>
    </source>
</evidence>
<proteinExistence type="predicted"/>
<name>A0A4R0R1N1_9APHY</name>
<dbReference type="EMBL" id="RWJN01000536">
    <property type="protein sequence ID" value="TCD60842.1"/>
    <property type="molecule type" value="Genomic_DNA"/>
</dbReference>
<reference evidence="1 2" key="1">
    <citation type="submission" date="2018-11" db="EMBL/GenBank/DDBJ databases">
        <title>Genome assembly of Steccherinum ochraceum LE-BIN_3174, the white-rot fungus of the Steccherinaceae family (The Residual Polyporoid clade, Polyporales, Basidiomycota).</title>
        <authorList>
            <person name="Fedorova T.V."/>
            <person name="Glazunova O.A."/>
            <person name="Landesman E.O."/>
            <person name="Moiseenko K.V."/>
            <person name="Psurtseva N.V."/>
            <person name="Savinova O.S."/>
            <person name="Shakhova N.V."/>
            <person name="Tyazhelova T.V."/>
            <person name="Vasina D.V."/>
        </authorList>
    </citation>
    <scope>NUCLEOTIDE SEQUENCE [LARGE SCALE GENOMIC DNA]</scope>
    <source>
        <strain evidence="1 2">LE-BIN_3174</strain>
    </source>
</reference>
<keyword evidence="2" id="KW-1185">Reference proteome</keyword>
<sequence>MDNRSLLSCALACRGLLFSARPILFEAVIVSEVDKNHNMRAFHRYLQRNAPSFARHVKRLHPEGSLHDYLKLSAADLDGVLVGIPALHSLQLNRVTFVSRSRGRITNFSAPSNPFLELHLRRVNFYPDDPPNEGQIMCGCDQFAELLSRFSRLHTLKLDDIRLTKAFPPVEADVTDAHTCRPHRRTERFAPSTLTRVVSTRAGVLSHALALVVLKTVPHDEDGLEVVLDEPIGVCNSFCAAVGRNLKCLHLHYCVWSSGHLQENYDLSLCSRLSDLHLETTLYDLHPESQHIAQLATLLRTASRAPPGIITIVVKLKYNYMPGGRSKINFLRRGSDLPASDWELADSTLVVLSKLETFTVAFRDTQAKGGPSEGFTEEREVVEGCLPLLRRRGCLELDKGR</sequence>
<evidence type="ECO:0008006" key="3">
    <source>
        <dbReference type="Google" id="ProtNLM"/>
    </source>
</evidence>
<protein>
    <recommendedName>
        <fullName evidence="3">F-box domain-containing protein</fullName>
    </recommendedName>
</protein>
<gene>
    <name evidence="1" type="ORF">EIP91_009406</name>
</gene>
<organism evidence="1 2">
    <name type="scientific">Steccherinum ochraceum</name>
    <dbReference type="NCBI Taxonomy" id="92696"/>
    <lineage>
        <taxon>Eukaryota</taxon>
        <taxon>Fungi</taxon>
        <taxon>Dikarya</taxon>
        <taxon>Basidiomycota</taxon>
        <taxon>Agaricomycotina</taxon>
        <taxon>Agaricomycetes</taxon>
        <taxon>Polyporales</taxon>
        <taxon>Steccherinaceae</taxon>
        <taxon>Steccherinum</taxon>
    </lineage>
</organism>
<dbReference type="AlphaFoldDB" id="A0A4R0R1N1"/>
<evidence type="ECO:0000313" key="2">
    <source>
        <dbReference type="Proteomes" id="UP000292702"/>
    </source>
</evidence>
<comment type="caution">
    <text evidence="1">The sequence shown here is derived from an EMBL/GenBank/DDBJ whole genome shotgun (WGS) entry which is preliminary data.</text>
</comment>
<accession>A0A4R0R1N1</accession>
<dbReference type="Proteomes" id="UP000292702">
    <property type="component" value="Unassembled WGS sequence"/>
</dbReference>